<organism evidence="3 4">
    <name type="scientific">Qipengyuania mesophila</name>
    <dbReference type="NCBI Taxonomy" id="2867246"/>
    <lineage>
        <taxon>Bacteria</taxon>
        <taxon>Pseudomonadati</taxon>
        <taxon>Pseudomonadota</taxon>
        <taxon>Alphaproteobacteria</taxon>
        <taxon>Sphingomonadales</taxon>
        <taxon>Erythrobacteraceae</taxon>
        <taxon>Qipengyuania</taxon>
    </lineage>
</organism>
<comment type="caution">
    <text evidence="3">The sequence shown here is derived from an EMBL/GenBank/DDBJ whole genome shotgun (WGS) entry which is preliminary data.</text>
</comment>
<dbReference type="EMBL" id="JAIGNU010000001">
    <property type="protein sequence ID" value="MBX7500691.1"/>
    <property type="molecule type" value="Genomic_DNA"/>
</dbReference>
<proteinExistence type="predicted"/>
<feature type="modified residue" description="4-aspartylphosphate" evidence="1">
    <location>
        <position position="59"/>
    </location>
</feature>
<keyword evidence="4" id="KW-1185">Reference proteome</keyword>
<dbReference type="Proteomes" id="UP000782554">
    <property type="component" value="Unassembled WGS sequence"/>
</dbReference>
<evidence type="ECO:0000259" key="2">
    <source>
        <dbReference type="PROSITE" id="PS50110"/>
    </source>
</evidence>
<protein>
    <recommendedName>
        <fullName evidence="2">Response regulatory domain-containing protein</fullName>
    </recommendedName>
</protein>
<dbReference type="InterPro" id="IPR011006">
    <property type="entry name" value="CheY-like_superfamily"/>
</dbReference>
<dbReference type="PROSITE" id="PS50110">
    <property type="entry name" value="RESPONSE_REGULATORY"/>
    <property type="match status" value="1"/>
</dbReference>
<sequence length="127" mass="13551">MSHTLPGKRVLIVEDNPIIAYDISDLVEDTGAEPVGPALDLASGMRLVVENHLDAALLDIDLGGEYVWPIAEALDRNAVPYAFVSAQCNADPMPETFRSRPCIYKPAKPNDIINALIGLAGKPKAAG</sequence>
<evidence type="ECO:0000313" key="3">
    <source>
        <dbReference type="EMBL" id="MBX7500691.1"/>
    </source>
</evidence>
<keyword evidence="1" id="KW-0597">Phosphoprotein</keyword>
<dbReference type="SUPFAM" id="SSF52172">
    <property type="entry name" value="CheY-like"/>
    <property type="match status" value="1"/>
</dbReference>
<name>A0ABS7JSX8_9SPHN</name>
<dbReference type="RefSeq" id="WP_221601192.1">
    <property type="nucleotide sequence ID" value="NZ_JAIGNU010000001.1"/>
</dbReference>
<evidence type="ECO:0000313" key="4">
    <source>
        <dbReference type="Proteomes" id="UP000782554"/>
    </source>
</evidence>
<feature type="domain" description="Response regulatory" evidence="2">
    <location>
        <begin position="9"/>
        <end position="120"/>
    </location>
</feature>
<dbReference type="InterPro" id="IPR001789">
    <property type="entry name" value="Sig_transdc_resp-reg_receiver"/>
</dbReference>
<gene>
    <name evidence="3" type="ORF">K3181_04485</name>
</gene>
<accession>A0ABS7JSX8</accession>
<dbReference type="Gene3D" id="3.40.50.2300">
    <property type="match status" value="1"/>
</dbReference>
<evidence type="ECO:0000256" key="1">
    <source>
        <dbReference type="PROSITE-ProRule" id="PRU00169"/>
    </source>
</evidence>
<reference evidence="3 4" key="1">
    <citation type="submission" date="2021-08" db="EMBL/GenBank/DDBJ databases">
        <title>Comparative Genomics Analysis of the Genus Qipengyuania Reveals Extensive Genetic Diversity and Metabolic Versatility, Including the Description of Fifteen Novel Species.</title>
        <authorList>
            <person name="Liu Y."/>
        </authorList>
    </citation>
    <scope>NUCLEOTIDE SEQUENCE [LARGE SCALE GENOMIC DNA]</scope>
    <source>
        <strain evidence="3 4">YG27</strain>
    </source>
</reference>
<dbReference type="SMART" id="SM00448">
    <property type="entry name" value="REC"/>
    <property type="match status" value="1"/>
</dbReference>